<feature type="binding site" description="axial binding residue" evidence="7">
    <location>
        <position position="492"/>
    </location>
    <ligand>
        <name>heme</name>
        <dbReference type="ChEBI" id="CHEBI:30413"/>
    </ligand>
    <ligandPart>
        <name>Fe</name>
        <dbReference type="ChEBI" id="CHEBI:18248"/>
    </ligandPart>
</feature>
<evidence type="ECO:0000256" key="5">
    <source>
        <dbReference type="ARBA" id="ARBA00023004"/>
    </source>
</evidence>
<dbReference type="GO" id="GO:0020037">
    <property type="term" value="F:heme binding"/>
    <property type="evidence" value="ECO:0007669"/>
    <property type="project" value="InterPro"/>
</dbReference>
<comment type="caution">
    <text evidence="10">The sequence shown here is derived from an EMBL/GenBank/DDBJ whole genome shotgun (WGS) entry which is preliminary data.</text>
</comment>
<keyword evidence="9" id="KW-0472">Membrane</keyword>
<proteinExistence type="inferred from homology"/>
<dbReference type="PRINTS" id="PR00385">
    <property type="entry name" value="P450"/>
</dbReference>
<gene>
    <name evidence="10" type="ORF">ABL_03437</name>
</gene>
<dbReference type="OMA" id="RWIDRSD"/>
<reference evidence="11" key="1">
    <citation type="journal article" date="2016" name="Genome Announc.">
        <title>Draft genome sequence of Aspergillus niger strain An76.</title>
        <authorList>
            <person name="Gong W."/>
            <person name="Cheng Z."/>
            <person name="Zhang H."/>
            <person name="Liu L."/>
            <person name="Gao P."/>
            <person name="Wang L."/>
        </authorList>
    </citation>
    <scope>NUCLEOTIDE SEQUENCE [LARGE SCALE GENOMIC DNA]</scope>
    <source>
        <strain evidence="11">An76</strain>
    </source>
</reference>
<keyword evidence="4 8" id="KW-0560">Oxidoreductase</keyword>
<evidence type="ECO:0000256" key="2">
    <source>
        <dbReference type="ARBA" id="ARBA00010617"/>
    </source>
</evidence>
<evidence type="ECO:0000313" key="11">
    <source>
        <dbReference type="Proteomes" id="UP000068243"/>
    </source>
</evidence>
<dbReference type="CDD" id="cd11069">
    <property type="entry name" value="CYP_FUM15-like"/>
    <property type="match status" value="1"/>
</dbReference>
<feature type="transmembrane region" description="Helical" evidence="9">
    <location>
        <begin position="36"/>
        <end position="58"/>
    </location>
</feature>
<evidence type="ECO:0000256" key="6">
    <source>
        <dbReference type="ARBA" id="ARBA00023033"/>
    </source>
</evidence>
<dbReference type="VEuPathDB" id="FungiDB:An07g00250"/>
<sequence length="545" mass="61809">MPKYETRIKATYYVSCVCLYVLARYFGLVTNNPSSLIGTIFVSWSSSLPFAICVTTLLRRNHSAFNDIPGPQSANWLYDHVFDIFDEPLANAVTHWINERPYPHGLMHFFGLFGSEYIVPTDQDGLVEVLATHSYDYEKSRAFRRYANRFFGDNLVSQEQEIHKANRKTFLPVLNQTNIHVIHPLLTAKSRQFNEYISSLSDNVAESDTQKAAVVCITDAVFRATMDTAGIVALGIDLETIKGKNIPLFKAMKTLFTSNREKKKRFILHNLLPHWIDRLIPSDEEGEMDTAKSVIFTGIRSMVQIRLEETDRKDDHLTYLSNVLQFGSLEKNEYIGQINAILAAGFESSGGSLSFVIYCLAANQDAQQLVRKEVLQRKGEKVTLDEDEYDRLPILNAMVMESLRLFPSFGLLLRKAIRDTTIKGRHIPRGTNIAICPKAINSARHIWGDDAEKFNLERWIDRSDPENPKQVPTGGAPSTNCLLSFGYGTRSCVGRHLAMAQIKRQIALIVERFHVETEDDKFPHPSGLFATTPPPDLRLRFTELN</sequence>
<dbReference type="VEuPathDB" id="FungiDB:ASPNIDRAFT2_1173653"/>
<keyword evidence="7 8" id="KW-0349">Heme</keyword>
<dbReference type="Proteomes" id="UP000068243">
    <property type="component" value="Unassembled WGS sequence"/>
</dbReference>
<dbReference type="InterPro" id="IPR036396">
    <property type="entry name" value="Cyt_P450_sf"/>
</dbReference>
<dbReference type="InterPro" id="IPR002403">
    <property type="entry name" value="Cyt_P450_E_grp-IV"/>
</dbReference>
<dbReference type="EMBL" id="BCMY01000004">
    <property type="protein sequence ID" value="GAQ40001.1"/>
    <property type="molecule type" value="Genomic_DNA"/>
</dbReference>
<dbReference type="OrthoDB" id="1470350at2759"/>
<dbReference type="Pfam" id="PF00067">
    <property type="entry name" value="p450"/>
    <property type="match status" value="1"/>
</dbReference>
<comment type="similarity">
    <text evidence="2 8">Belongs to the cytochrome P450 family.</text>
</comment>
<evidence type="ECO:0000256" key="3">
    <source>
        <dbReference type="ARBA" id="ARBA00022723"/>
    </source>
</evidence>
<keyword evidence="3 7" id="KW-0479">Metal-binding</keyword>
<dbReference type="InterPro" id="IPR017972">
    <property type="entry name" value="Cyt_P450_CS"/>
</dbReference>
<dbReference type="PRINTS" id="PR00465">
    <property type="entry name" value="EP450IV"/>
</dbReference>
<evidence type="ECO:0008006" key="12">
    <source>
        <dbReference type="Google" id="ProtNLM"/>
    </source>
</evidence>
<keyword evidence="9" id="KW-0812">Transmembrane</keyword>
<dbReference type="InterPro" id="IPR050121">
    <property type="entry name" value="Cytochrome_P450_monoxygenase"/>
</dbReference>
<dbReference type="SUPFAM" id="SSF48264">
    <property type="entry name" value="Cytochrome P450"/>
    <property type="match status" value="1"/>
</dbReference>
<protein>
    <recommendedName>
        <fullName evidence="12">Cytochrome P450</fullName>
    </recommendedName>
</protein>
<evidence type="ECO:0000256" key="4">
    <source>
        <dbReference type="ARBA" id="ARBA00023002"/>
    </source>
</evidence>
<evidence type="ECO:0000256" key="9">
    <source>
        <dbReference type="SAM" id="Phobius"/>
    </source>
</evidence>
<dbReference type="VEuPathDB" id="FungiDB:ATCC64974_43240"/>
<dbReference type="PANTHER" id="PTHR24305">
    <property type="entry name" value="CYTOCHROME P450"/>
    <property type="match status" value="1"/>
</dbReference>
<dbReference type="VEuPathDB" id="FungiDB:M747DRAFT_247946"/>
<dbReference type="AlphaFoldDB" id="A0A100IG26"/>
<evidence type="ECO:0000256" key="7">
    <source>
        <dbReference type="PIRSR" id="PIRSR602403-1"/>
    </source>
</evidence>
<dbReference type="PROSITE" id="PS00086">
    <property type="entry name" value="CYTOCHROME_P450"/>
    <property type="match status" value="1"/>
</dbReference>
<name>A0A100IG26_ASPNG</name>
<accession>A0A100IG26</accession>
<evidence type="ECO:0000256" key="1">
    <source>
        <dbReference type="ARBA" id="ARBA00001971"/>
    </source>
</evidence>
<dbReference type="GO" id="GO:0016705">
    <property type="term" value="F:oxidoreductase activity, acting on paired donors, with incorporation or reduction of molecular oxygen"/>
    <property type="evidence" value="ECO:0007669"/>
    <property type="project" value="InterPro"/>
</dbReference>
<dbReference type="PANTHER" id="PTHR24305:SF166">
    <property type="entry name" value="CYTOCHROME P450 12A4, MITOCHONDRIAL-RELATED"/>
    <property type="match status" value="1"/>
</dbReference>
<evidence type="ECO:0000256" key="8">
    <source>
        <dbReference type="RuleBase" id="RU000461"/>
    </source>
</evidence>
<keyword evidence="9" id="KW-1133">Transmembrane helix</keyword>
<evidence type="ECO:0000313" key="10">
    <source>
        <dbReference type="EMBL" id="GAQ40001.1"/>
    </source>
</evidence>
<dbReference type="InterPro" id="IPR001128">
    <property type="entry name" value="Cyt_P450"/>
</dbReference>
<dbReference type="Gene3D" id="1.10.630.10">
    <property type="entry name" value="Cytochrome P450"/>
    <property type="match status" value="1"/>
</dbReference>
<comment type="cofactor">
    <cofactor evidence="1 7">
        <name>heme</name>
        <dbReference type="ChEBI" id="CHEBI:30413"/>
    </cofactor>
</comment>
<organism evidence="10 11">
    <name type="scientific">Aspergillus niger</name>
    <dbReference type="NCBI Taxonomy" id="5061"/>
    <lineage>
        <taxon>Eukaryota</taxon>
        <taxon>Fungi</taxon>
        <taxon>Dikarya</taxon>
        <taxon>Ascomycota</taxon>
        <taxon>Pezizomycotina</taxon>
        <taxon>Eurotiomycetes</taxon>
        <taxon>Eurotiomycetidae</taxon>
        <taxon>Eurotiales</taxon>
        <taxon>Aspergillaceae</taxon>
        <taxon>Aspergillus</taxon>
        <taxon>Aspergillus subgen. Circumdati</taxon>
    </lineage>
</organism>
<dbReference type="GO" id="GO:0005506">
    <property type="term" value="F:iron ion binding"/>
    <property type="evidence" value="ECO:0007669"/>
    <property type="project" value="InterPro"/>
</dbReference>
<feature type="transmembrane region" description="Helical" evidence="9">
    <location>
        <begin position="12"/>
        <end position="30"/>
    </location>
</feature>
<dbReference type="GO" id="GO:0004497">
    <property type="term" value="F:monooxygenase activity"/>
    <property type="evidence" value="ECO:0007669"/>
    <property type="project" value="UniProtKB-KW"/>
</dbReference>
<keyword evidence="5 7" id="KW-0408">Iron</keyword>
<keyword evidence="6 8" id="KW-0503">Monooxygenase</keyword>